<dbReference type="Gene3D" id="2.80.10.50">
    <property type="match status" value="1"/>
</dbReference>
<dbReference type="Pfam" id="PF00167">
    <property type="entry name" value="FGF"/>
    <property type="match status" value="1"/>
</dbReference>
<dbReference type="AlphaFoldDB" id="A0A1A6HF34"/>
<accession>A0A1A6HF34</accession>
<evidence type="ECO:0008006" key="4">
    <source>
        <dbReference type="Google" id="ProtNLM"/>
    </source>
</evidence>
<sequence>MAEAADPCSYGPLVSESDPMLLVETDTFGSQVRIKGKETEFYLCMNRKGKLVGKGLSLLLN</sequence>
<dbReference type="GO" id="GO:0008083">
    <property type="term" value="F:growth factor activity"/>
    <property type="evidence" value="ECO:0007669"/>
    <property type="project" value="InterPro"/>
</dbReference>
<dbReference type="SUPFAM" id="SSF50353">
    <property type="entry name" value="Cytokine"/>
    <property type="match status" value="1"/>
</dbReference>
<reference evidence="2 3" key="1">
    <citation type="submission" date="2016-06" db="EMBL/GenBank/DDBJ databases">
        <title>The Draft Genome Sequence and Annotation of the Desert Woodrat Neotoma lepida.</title>
        <authorList>
            <person name="Campbell M."/>
            <person name="Oakeson K.F."/>
            <person name="Yandell M."/>
            <person name="Halpert J.R."/>
            <person name="Dearing D."/>
        </authorList>
    </citation>
    <scope>NUCLEOTIDE SEQUENCE [LARGE SCALE GENOMIC DNA]</scope>
    <source>
        <strain evidence="2">417</strain>
        <tissue evidence="2">Liver</tissue>
    </source>
</reference>
<dbReference type="EMBL" id="LZPO01034889">
    <property type="protein sequence ID" value="OBS76555.1"/>
    <property type="molecule type" value="Genomic_DNA"/>
</dbReference>
<dbReference type="Proteomes" id="UP000092124">
    <property type="component" value="Unassembled WGS sequence"/>
</dbReference>
<evidence type="ECO:0000313" key="3">
    <source>
        <dbReference type="Proteomes" id="UP000092124"/>
    </source>
</evidence>
<evidence type="ECO:0000313" key="2">
    <source>
        <dbReference type="EMBL" id="OBS76555.1"/>
    </source>
</evidence>
<dbReference type="InterPro" id="IPR002209">
    <property type="entry name" value="Fibroblast_GF_fam"/>
</dbReference>
<evidence type="ECO:0000256" key="1">
    <source>
        <dbReference type="ARBA" id="ARBA00007936"/>
    </source>
</evidence>
<keyword evidence="3" id="KW-1185">Reference proteome</keyword>
<organism evidence="2 3">
    <name type="scientific">Neotoma lepida</name>
    <name type="common">Desert woodrat</name>
    <dbReference type="NCBI Taxonomy" id="56216"/>
    <lineage>
        <taxon>Eukaryota</taxon>
        <taxon>Metazoa</taxon>
        <taxon>Chordata</taxon>
        <taxon>Craniata</taxon>
        <taxon>Vertebrata</taxon>
        <taxon>Euteleostomi</taxon>
        <taxon>Mammalia</taxon>
        <taxon>Eutheria</taxon>
        <taxon>Euarchontoglires</taxon>
        <taxon>Glires</taxon>
        <taxon>Rodentia</taxon>
        <taxon>Myomorpha</taxon>
        <taxon>Muroidea</taxon>
        <taxon>Cricetidae</taxon>
        <taxon>Neotominae</taxon>
        <taxon>Neotoma</taxon>
    </lineage>
</organism>
<comment type="caution">
    <text evidence="2">The sequence shown here is derived from an EMBL/GenBank/DDBJ whole genome shotgun (WGS) entry which is preliminary data.</text>
</comment>
<gene>
    <name evidence="2" type="ORF">A6R68_16995</name>
</gene>
<protein>
    <recommendedName>
        <fullName evidence="4">Fibroblast growth factor</fullName>
    </recommendedName>
</protein>
<dbReference type="OrthoDB" id="10526286at2759"/>
<name>A0A1A6HF34_NEOLE</name>
<proteinExistence type="inferred from homology"/>
<dbReference type="InterPro" id="IPR008996">
    <property type="entry name" value="IL1/FGF"/>
</dbReference>
<dbReference type="STRING" id="56216.A0A1A6HF34"/>
<comment type="similarity">
    <text evidence="1">Belongs to the heparin-binding growth factors family.</text>
</comment>